<dbReference type="GeneID" id="111117386"/>
<dbReference type="PANTHER" id="PTHR31751:SF7">
    <property type="entry name" value="THAP-TYPE DOMAIN-CONTAINING PROTEIN"/>
    <property type="match status" value="1"/>
</dbReference>
<feature type="region of interest" description="Disordered" evidence="1">
    <location>
        <begin position="678"/>
        <end position="715"/>
    </location>
</feature>
<feature type="region of interest" description="Disordered" evidence="1">
    <location>
        <begin position="81"/>
        <end position="107"/>
    </location>
</feature>
<gene>
    <name evidence="3" type="primary">LOC111117386</name>
</gene>
<evidence type="ECO:0000256" key="1">
    <source>
        <dbReference type="SAM" id="MobiDB-lite"/>
    </source>
</evidence>
<dbReference type="PANTHER" id="PTHR31751">
    <property type="entry name" value="SI:CH211-108C17.2-RELATED-RELATED"/>
    <property type="match status" value="1"/>
</dbReference>
<sequence>MATVKKRGRPAGTTKMTESAKKARRRQVDQERSREKIYIGNHFDRWNAVKGELNLMFHHEVAGYLLDRYEASKEAHLVSSTPKAGYSTRGPHAISDISSGESVKPTGDLAMSGIEELESGSAGPSTSKRAKGKFASSFLDPLELSIDITEESCDEDVEESEYQPSFNISLGPKDVSDIEDCPGIEFVLPGEDNADDDIEEAETEVVGGPSVTRVLCVDDIEENMKGNDTAIVFMHQLVNLANLKVQKVCPVEDCGETLNIDIQHVGSAIYLKWICQKSHEVDKWCSQPVLNRGLHAGDLLLSSSILFSGNNFNKMQRFAKCMKLAFLGESTFMRIQNRYLVSAVDELWTAKQAEIMNELSGQDIILLGDGRMDSPGHCAKYCTYTVMENETKKIISVKTLDKRETEGKSVNLEKAGFVRCLEEIQNKGLNVSEIVTDAHLQIGALMKKEHPEIIHSHDIWHAAKNLGKKLIAAGQEKSCSDLLKWSKDIVNHFWYVCKTANNKDEFLGMWVGVLHHVVNEHEWFLPYSEMGMCTCVHDPLSDTRDKAWMTKGSAAHEALRKIILDKRFLNNIHYYLNFRSTADLEGYHNHILMYSSKRFSYTPPVYRARNLLAALDYNQNVDREPIRNKDGTLRLHRTFNKKSGRWSVYPVKQKKNYDHVEMLMDWVLEKRIEDKEGFHKPSGLEEGDPRRLSRTIAPVPPPPTAELAAEKLSRF</sequence>
<dbReference type="Proteomes" id="UP000694844">
    <property type="component" value="Chromosome 10"/>
</dbReference>
<evidence type="ECO:0000313" key="2">
    <source>
        <dbReference type="Proteomes" id="UP000694844"/>
    </source>
</evidence>
<dbReference type="OrthoDB" id="10064735at2759"/>
<dbReference type="AlphaFoldDB" id="A0A8B8CAN7"/>
<proteinExistence type="predicted"/>
<keyword evidence="2" id="KW-1185">Reference proteome</keyword>
<evidence type="ECO:0000313" key="3">
    <source>
        <dbReference type="RefSeq" id="XP_022312199.1"/>
    </source>
</evidence>
<feature type="compositionally biased region" description="Basic and acidic residues" evidence="1">
    <location>
        <begin position="678"/>
        <end position="691"/>
    </location>
</feature>
<organism evidence="2 3">
    <name type="scientific">Crassostrea virginica</name>
    <name type="common">Eastern oyster</name>
    <dbReference type="NCBI Taxonomy" id="6565"/>
    <lineage>
        <taxon>Eukaryota</taxon>
        <taxon>Metazoa</taxon>
        <taxon>Spiralia</taxon>
        <taxon>Lophotrochozoa</taxon>
        <taxon>Mollusca</taxon>
        <taxon>Bivalvia</taxon>
        <taxon>Autobranchia</taxon>
        <taxon>Pteriomorphia</taxon>
        <taxon>Ostreida</taxon>
        <taxon>Ostreoidea</taxon>
        <taxon>Ostreidae</taxon>
        <taxon>Crassostrea</taxon>
    </lineage>
</organism>
<feature type="region of interest" description="Disordered" evidence="1">
    <location>
        <begin position="1"/>
        <end position="33"/>
    </location>
</feature>
<feature type="compositionally biased region" description="Basic and acidic residues" evidence="1">
    <location>
        <begin position="18"/>
        <end position="33"/>
    </location>
</feature>
<dbReference type="KEGG" id="cvn:111117386"/>
<dbReference type="RefSeq" id="XP_022312199.1">
    <property type="nucleotide sequence ID" value="XM_022456491.1"/>
</dbReference>
<reference evidence="3" key="1">
    <citation type="submission" date="2025-08" db="UniProtKB">
        <authorList>
            <consortium name="RefSeq"/>
        </authorList>
    </citation>
    <scope>IDENTIFICATION</scope>
    <source>
        <tissue evidence="3">Whole sample</tissue>
    </source>
</reference>
<name>A0A8B8CAN7_CRAVI</name>
<accession>A0A8B8CAN7</accession>
<protein>
    <submittedName>
        <fullName evidence="3">Uncharacterized protein LOC111117386</fullName>
    </submittedName>
</protein>